<reference evidence="2" key="1">
    <citation type="submission" date="2020-02" db="EMBL/GenBank/DDBJ databases">
        <authorList>
            <person name="Meier V. D."/>
        </authorList>
    </citation>
    <scope>NUCLEOTIDE SEQUENCE</scope>
    <source>
        <strain evidence="2">AVDCRST_MAG89</strain>
    </source>
</reference>
<evidence type="ECO:0000256" key="1">
    <source>
        <dbReference type="SAM" id="MobiDB-lite"/>
    </source>
</evidence>
<accession>A0A6J4KYZ1</accession>
<gene>
    <name evidence="2" type="ORF">AVDCRST_MAG89-1494</name>
</gene>
<evidence type="ECO:0008006" key="3">
    <source>
        <dbReference type="Google" id="ProtNLM"/>
    </source>
</evidence>
<feature type="region of interest" description="Disordered" evidence="1">
    <location>
        <begin position="75"/>
        <end position="95"/>
    </location>
</feature>
<sequence>MPGPRAVAVALSERERAELERLIRRHSTAQQIVLRARIVLQAAEAQTNSAIGRELEVDTNTVRAWRSHWNDTQSRTDLSVQDRLSDRPRPGRRPTITAEQVCRIVALTCEAPELSGRPITQWTGREIADEVVRRGIVERISPRHASRLVKRGISNRTGSAAG</sequence>
<name>A0A6J4KYZ1_9BACT</name>
<dbReference type="AlphaFoldDB" id="A0A6J4KYZ1"/>
<evidence type="ECO:0000313" key="2">
    <source>
        <dbReference type="EMBL" id="CAA9317753.1"/>
    </source>
</evidence>
<dbReference type="EMBL" id="CADCTV010000327">
    <property type="protein sequence ID" value="CAA9317753.1"/>
    <property type="molecule type" value="Genomic_DNA"/>
</dbReference>
<organism evidence="2">
    <name type="scientific">uncultured Gemmatimonadota bacterium</name>
    <dbReference type="NCBI Taxonomy" id="203437"/>
    <lineage>
        <taxon>Bacteria</taxon>
        <taxon>Pseudomonadati</taxon>
        <taxon>Gemmatimonadota</taxon>
        <taxon>environmental samples</taxon>
    </lineage>
</organism>
<proteinExistence type="predicted"/>
<dbReference type="Pfam" id="PF13565">
    <property type="entry name" value="HTH_32"/>
    <property type="match status" value="1"/>
</dbReference>
<protein>
    <recommendedName>
        <fullName evidence="3">Transposase</fullName>
    </recommendedName>
</protein>
<dbReference type="SUPFAM" id="SSF46689">
    <property type="entry name" value="Homeodomain-like"/>
    <property type="match status" value="1"/>
</dbReference>
<dbReference type="InterPro" id="IPR009057">
    <property type="entry name" value="Homeodomain-like_sf"/>
</dbReference>